<dbReference type="AlphaFoldDB" id="A0A9E3ZU45"/>
<gene>
    <name evidence="1" type="ORF">K8V42_03260</name>
</gene>
<organism evidence="1 2">
    <name type="scientific">Enterococcus aquimarinus</name>
    <dbReference type="NCBI Taxonomy" id="328396"/>
    <lineage>
        <taxon>Bacteria</taxon>
        <taxon>Bacillati</taxon>
        <taxon>Bacillota</taxon>
        <taxon>Bacilli</taxon>
        <taxon>Lactobacillales</taxon>
        <taxon>Enterococcaceae</taxon>
        <taxon>Enterococcus</taxon>
    </lineage>
</organism>
<accession>A0A9E3ZU45</accession>
<dbReference type="Proteomes" id="UP000813384">
    <property type="component" value="Unassembled WGS sequence"/>
</dbReference>
<reference evidence="1" key="2">
    <citation type="submission" date="2021-11" db="EMBL/GenBank/DDBJ databases">
        <authorList>
            <person name="Gilroy R."/>
        </authorList>
    </citation>
    <scope>NUCLEOTIDE SEQUENCE</scope>
    <source>
        <strain evidence="1">150</strain>
    </source>
</reference>
<comment type="caution">
    <text evidence="1">The sequence shown here is derived from an EMBL/GenBank/DDBJ whole genome shotgun (WGS) entry which is preliminary data.</text>
</comment>
<evidence type="ECO:0000313" key="2">
    <source>
        <dbReference type="Proteomes" id="UP000813384"/>
    </source>
</evidence>
<dbReference type="InterPro" id="IPR011055">
    <property type="entry name" value="Dup_hybrid_motif"/>
</dbReference>
<proteinExistence type="predicted"/>
<sequence>MTPGTLLAEMDLAKVKAAGKKTDVVVVMTNSEKMDHFILTKQGDSKTKTPIGEFFIYQ</sequence>
<name>A0A9E3ZU45_9ENTE</name>
<dbReference type="EMBL" id="JAJJVO010000052">
    <property type="protein sequence ID" value="MCC9273292.1"/>
    <property type="molecule type" value="Genomic_DNA"/>
</dbReference>
<reference evidence="1" key="1">
    <citation type="journal article" date="2021" name="PeerJ">
        <title>Extensive microbial diversity within the chicken gut microbiome revealed by metagenomics and culture.</title>
        <authorList>
            <person name="Gilroy R."/>
            <person name="Ravi A."/>
            <person name="Getino M."/>
            <person name="Pursley I."/>
            <person name="Horton D.L."/>
            <person name="Alikhan N.F."/>
            <person name="Baker D."/>
            <person name="Gharbi K."/>
            <person name="Hall N."/>
            <person name="Watson M."/>
            <person name="Adriaenssens E.M."/>
            <person name="Foster-Nyarko E."/>
            <person name="Jarju S."/>
            <person name="Secka A."/>
            <person name="Antonio M."/>
            <person name="Oren A."/>
            <person name="Chaudhuri R.R."/>
            <person name="La Ragione R."/>
            <person name="Hildebrand F."/>
            <person name="Pallen M.J."/>
        </authorList>
    </citation>
    <scope>NUCLEOTIDE SEQUENCE</scope>
    <source>
        <strain evidence="1">150</strain>
    </source>
</reference>
<dbReference type="Gene3D" id="2.70.70.10">
    <property type="entry name" value="Glucose Permease (Domain IIA)"/>
    <property type="match status" value="1"/>
</dbReference>
<protein>
    <submittedName>
        <fullName evidence="1">Uncharacterized protein</fullName>
    </submittedName>
</protein>
<dbReference type="SUPFAM" id="SSF51261">
    <property type="entry name" value="Duplicated hybrid motif"/>
    <property type="match status" value="1"/>
</dbReference>
<evidence type="ECO:0000313" key="1">
    <source>
        <dbReference type="EMBL" id="MCC9273292.1"/>
    </source>
</evidence>